<dbReference type="InterPro" id="IPR016181">
    <property type="entry name" value="Acyl_CoA_acyltransferase"/>
</dbReference>
<dbReference type="EC" id="2.3.1.266" evidence="5"/>
<dbReference type="Proteomes" id="UP000243297">
    <property type="component" value="Unassembled WGS sequence"/>
</dbReference>
<comment type="similarity">
    <text evidence="1 5">Belongs to the acetyltransferase family. RimI subfamily.</text>
</comment>
<sequence>MIREMTHTDLNRVSELEKELFTLPWGIEDFKHELENNEFAHYYVLLEEDEIVGYCGFWTLYEQAQITTIGVTKSAQGKGYASQLMQVIEDCSCKEGCETLSLEVRVSNTPAQKLYEKFGYITINTRKSYYSDNHEDAFLMMKAIGGSNE</sequence>
<dbReference type="OrthoDB" id="9797456at2"/>
<dbReference type="EMBL" id="FUWY01000007">
    <property type="protein sequence ID" value="SJZ93589.1"/>
    <property type="molecule type" value="Genomic_DNA"/>
</dbReference>
<dbReference type="AlphaFoldDB" id="A0A1T4PQA9"/>
<feature type="domain" description="N-acetyltransferase" evidence="6">
    <location>
        <begin position="1"/>
        <end position="145"/>
    </location>
</feature>
<keyword evidence="2 5" id="KW-0963">Cytoplasm</keyword>
<accession>A0A1T4PQA9</accession>
<reference evidence="8" key="1">
    <citation type="submission" date="2017-02" db="EMBL/GenBank/DDBJ databases">
        <authorList>
            <person name="Varghese N."/>
            <person name="Submissions S."/>
        </authorList>
    </citation>
    <scope>NUCLEOTIDE SEQUENCE [LARGE SCALE GENOMIC DNA]</scope>
    <source>
        <strain evidence="8">ATCC 25662</strain>
    </source>
</reference>
<keyword evidence="3 7" id="KW-0808">Transferase</keyword>
<dbReference type="NCBIfam" id="TIGR01575">
    <property type="entry name" value="rimI"/>
    <property type="match status" value="1"/>
</dbReference>
<proteinExistence type="inferred from homology"/>
<dbReference type="RefSeq" id="WP_078712496.1">
    <property type="nucleotide sequence ID" value="NZ_FUWY01000007.1"/>
</dbReference>
<dbReference type="GO" id="GO:0005737">
    <property type="term" value="C:cytoplasm"/>
    <property type="evidence" value="ECO:0007669"/>
    <property type="project" value="UniProtKB-SubCell"/>
</dbReference>
<evidence type="ECO:0000256" key="2">
    <source>
        <dbReference type="ARBA" id="ARBA00022490"/>
    </source>
</evidence>
<keyword evidence="8" id="KW-1185">Reference proteome</keyword>
<keyword evidence="4" id="KW-0012">Acyltransferase</keyword>
<evidence type="ECO:0000256" key="1">
    <source>
        <dbReference type="ARBA" id="ARBA00005395"/>
    </source>
</evidence>
<dbReference type="InterPro" id="IPR050680">
    <property type="entry name" value="YpeA/RimI_acetyltransf"/>
</dbReference>
<evidence type="ECO:0000259" key="6">
    <source>
        <dbReference type="PROSITE" id="PS51186"/>
    </source>
</evidence>
<evidence type="ECO:0000313" key="8">
    <source>
        <dbReference type="Proteomes" id="UP000243297"/>
    </source>
</evidence>
<name>A0A1T4PQA9_9FIRM</name>
<evidence type="ECO:0000256" key="5">
    <source>
        <dbReference type="RuleBase" id="RU363094"/>
    </source>
</evidence>
<gene>
    <name evidence="7" type="ORF">SAMN02745191_2098</name>
</gene>
<dbReference type="SUPFAM" id="SSF55729">
    <property type="entry name" value="Acyl-CoA N-acyltransferases (Nat)"/>
    <property type="match status" value="1"/>
</dbReference>
<dbReference type="CDD" id="cd04301">
    <property type="entry name" value="NAT_SF"/>
    <property type="match status" value="1"/>
</dbReference>
<organism evidence="7 8">
    <name type="scientific">Anaerorhabdus furcosa</name>
    <dbReference type="NCBI Taxonomy" id="118967"/>
    <lineage>
        <taxon>Bacteria</taxon>
        <taxon>Bacillati</taxon>
        <taxon>Bacillota</taxon>
        <taxon>Erysipelotrichia</taxon>
        <taxon>Erysipelotrichales</taxon>
        <taxon>Erysipelotrichaceae</taxon>
        <taxon>Anaerorhabdus</taxon>
    </lineage>
</organism>
<protein>
    <recommendedName>
        <fullName evidence="5">[Ribosomal protein bS18]-alanine N-acetyltransferase</fullName>
        <ecNumber evidence="5">2.3.1.266</ecNumber>
    </recommendedName>
</protein>
<dbReference type="STRING" id="118967.SAMN02745191_2098"/>
<comment type="subcellular location">
    <subcellularLocation>
        <location evidence="5">Cytoplasm</location>
    </subcellularLocation>
</comment>
<dbReference type="PANTHER" id="PTHR43420:SF44">
    <property type="entry name" value="ACETYLTRANSFERASE YPEA"/>
    <property type="match status" value="1"/>
</dbReference>
<dbReference type="Pfam" id="PF00583">
    <property type="entry name" value="Acetyltransf_1"/>
    <property type="match status" value="1"/>
</dbReference>
<evidence type="ECO:0000256" key="4">
    <source>
        <dbReference type="ARBA" id="ARBA00023315"/>
    </source>
</evidence>
<dbReference type="InterPro" id="IPR006464">
    <property type="entry name" value="AcTrfase_RimI/Ard1"/>
</dbReference>
<evidence type="ECO:0000256" key="3">
    <source>
        <dbReference type="ARBA" id="ARBA00022679"/>
    </source>
</evidence>
<dbReference type="Gene3D" id="3.40.630.30">
    <property type="match status" value="1"/>
</dbReference>
<dbReference type="PROSITE" id="PS51186">
    <property type="entry name" value="GNAT"/>
    <property type="match status" value="1"/>
</dbReference>
<dbReference type="InterPro" id="IPR000182">
    <property type="entry name" value="GNAT_dom"/>
</dbReference>
<comment type="catalytic activity">
    <reaction evidence="5">
        <text>N-terminal L-alanyl-[ribosomal protein bS18] + acetyl-CoA = N-terminal N(alpha)-acetyl-L-alanyl-[ribosomal protein bS18] + CoA + H(+)</text>
        <dbReference type="Rhea" id="RHEA:43756"/>
        <dbReference type="Rhea" id="RHEA-COMP:10676"/>
        <dbReference type="Rhea" id="RHEA-COMP:10677"/>
        <dbReference type="ChEBI" id="CHEBI:15378"/>
        <dbReference type="ChEBI" id="CHEBI:57287"/>
        <dbReference type="ChEBI" id="CHEBI:57288"/>
        <dbReference type="ChEBI" id="CHEBI:64718"/>
        <dbReference type="ChEBI" id="CHEBI:83683"/>
        <dbReference type="EC" id="2.3.1.266"/>
    </reaction>
</comment>
<evidence type="ECO:0000313" key="7">
    <source>
        <dbReference type="EMBL" id="SJZ93589.1"/>
    </source>
</evidence>
<comment type="function">
    <text evidence="5">Acetylates the N-terminal alanine of ribosomal protein bS18.</text>
</comment>
<dbReference type="PANTHER" id="PTHR43420">
    <property type="entry name" value="ACETYLTRANSFERASE"/>
    <property type="match status" value="1"/>
</dbReference>
<dbReference type="GO" id="GO:0008999">
    <property type="term" value="F:protein-N-terminal-alanine acetyltransferase activity"/>
    <property type="evidence" value="ECO:0007669"/>
    <property type="project" value="UniProtKB-EC"/>
</dbReference>